<feature type="compositionally biased region" description="Gly residues" evidence="1">
    <location>
        <begin position="886"/>
        <end position="895"/>
    </location>
</feature>
<feature type="compositionally biased region" description="Pro residues" evidence="1">
    <location>
        <begin position="487"/>
        <end position="498"/>
    </location>
</feature>
<dbReference type="SUPFAM" id="SSF49562">
    <property type="entry name" value="C2 domain (Calcium/lipid-binding domain, CaLB)"/>
    <property type="match status" value="1"/>
</dbReference>
<dbReference type="Gene3D" id="2.60.40.150">
    <property type="entry name" value="C2 domain"/>
    <property type="match status" value="1"/>
</dbReference>
<feature type="compositionally biased region" description="Polar residues" evidence="1">
    <location>
        <begin position="517"/>
        <end position="528"/>
    </location>
</feature>
<dbReference type="Pfam" id="PF00168">
    <property type="entry name" value="C2"/>
    <property type="match status" value="1"/>
</dbReference>
<sequence>MPTKVQESFVIPGGALYSDLADGPEIGTLVLVVDRAKNLPNLKTIGKQDPYCSARLGKEAKKTTADIRGGQTPRWDQELRFTVHDSPDYYQLKVSLFNDDKKSELIGEAWIDLGGVIVPGGGQSDDWHQLQSRGKYAGEVRIEITYYDNRPKPEKAPVKQRQQHAVEQHIPSAVVPGPGPRGVPKRRPLPAPSVQGGDGPYIPNQSPLQQLEYNSPHAARYQQQPQQQYRAPPQYQQPSQYDLPPLDDGPRGFEGSRPPPPPAHRSRNGSNAPATNGYQNGYDQSGNGMPPSMRQDVLRNEAHRQTNSIAYPGRPQYRGYDSAPPAPTGQHHSNGDQPAPPRHSSTFDVNHDPYDLPDVLVPGSANNSMRGRNRGPEPGYGQPNGDQYRRPDAGGYGAAYGRHSESSLSHYPPQSDQRSQSYQGGFEGHADSYQPPPVPVSLVPGIDPSIAHEITERVYQDQNPRRYTQPIDTQVGNNYQQYSPDRSPVPPYQPPVPQHPQSRSPGGYQDVPPPTTPIYNVSMNQRSHSPNPPLRRDPSPLPSRSPDPRQHTIKRKSVSPAPPPVEERRLSGIPFGPDSYDALNPAASSDNIGRADYNEASGKIITHDGKEVDPSDHLPMESWAPEPEPKKGATPPNSSHGSRPSMSGAHPVPGHQGTVRSRPGTSAGGERPRSMHGQPQRISPPVSPPSVAGTVSSRNRLQKRNHRNTITAAGPMGMGMGQPGFNRSSDNVSYSSSSQQDNFTPRALSRTSTFDYYGAENGNISAGGGPVYGGHSPGAAPRGVPPVPAKVPLALPPTTGPGVGGGGLTMSGALQLHSSSLTRRGTAPMGVDEWGGMNGGAVGGGSGYGGLGGGGMGGPGGGSLEEELSKIDIGTGRSRRFTVKGPSGGRFRGFN</sequence>
<comment type="caution">
    <text evidence="3">The sequence shown here is derived from an EMBL/GenBank/DDBJ whole genome shotgun (WGS) entry which is preliminary data.</text>
</comment>
<organism evidence="3 4">
    <name type="scientific">Pseudoneurospora amorphoporcata</name>
    <dbReference type="NCBI Taxonomy" id="241081"/>
    <lineage>
        <taxon>Eukaryota</taxon>
        <taxon>Fungi</taxon>
        <taxon>Dikarya</taxon>
        <taxon>Ascomycota</taxon>
        <taxon>Pezizomycotina</taxon>
        <taxon>Sordariomycetes</taxon>
        <taxon>Sordariomycetidae</taxon>
        <taxon>Sordariales</taxon>
        <taxon>Sordariaceae</taxon>
        <taxon>Pseudoneurospora</taxon>
    </lineage>
</organism>
<dbReference type="InterPro" id="IPR035892">
    <property type="entry name" value="C2_domain_sf"/>
</dbReference>
<name>A0AAN6SHD5_9PEZI</name>
<proteinExistence type="predicted"/>
<feature type="region of interest" description="Disordered" evidence="1">
    <location>
        <begin position="151"/>
        <end position="747"/>
    </location>
</feature>
<protein>
    <recommendedName>
        <fullName evidence="2">C2 domain-containing protein</fullName>
    </recommendedName>
</protein>
<evidence type="ECO:0000313" key="4">
    <source>
        <dbReference type="Proteomes" id="UP001303222"/>
    </source>
</evidence>
<accession>A0AAN6SHD5</accession>
<dbReference type="InterPro" id="IPR000008">
    <property type="entry name" value="C2_dom"/>
</dbReference>
<feature type="compositionally biased region" description="Basic and acidic residues" evidence="1">
    <location>
        <begin position="605"/>
        <end position="619"/>
    </location>
</feature>
<feature type="compositionally biased region" description="Polar residues" evidence="1">
    <location>
        <begin position="406"/>
        <end position="423"/>
    </location>
</feature>
<feature type="domain" description="C2" evidence="2">
    <location>
        <begin position="12"/>
        <end position="128"/>
    </location>
</feature>
<feature type="compositionally biased region" description="Polar residues" evidence="1">
    <location>
        <begin position="203"/>
        <end position="213"/>
    </location>
</feature>
<feature type="compositionally biased region" description="Polar residues" evidence="1">
    <location>
        <begin position="460"/>
        <end position="484"/>
    </location>
</feature>
<dbReference type="InterPro" id="IPR052981">
    <property type="entry name" value="Ingression_C2_domain"/>
</dbReference>
<dbReference type="CDD" id="cd08681">
    <property type="entry name" value="C2_fungal_Inn1p-like"/>
    <property type="match status" value="1"/>
</dbReference>
<reference evidence="3" key="2">
    <citation type="submission" date="2023-06" db="EMBL/GenBank/DDBJ databases">
        <authorList>
            <consortium name="Lawrence Berkeley National Laboratory"/>
            <person name="Mondo S.J."/>
            <person name="Hensen N."/>
            <person name="Bonometti L."/>
            <person name="Westerberg I."/>
            <person name="Brannstrom I.O."/>
            <person name="Guillou S."/>
            <person name="Cros-Aarteil S."/>
            <person name="Calhoun S."/>
            <person name="Haridas S."/>
            <person name="Kuo A."/>
            <person name="Pangilinan J."/>
            <person name="Riley R."/>
            <person name="Labutti K."/>
            <person name="Andreopoulos B."/>
            <person name="Lipzen A."/>
            <person name="Chen C."/>
            <person name="Yanf M."/>
            <person name="Daum C."/>
            <person name="Ng V."/>
            <person name="Clum A."/>
            <person name="Steindorff A."/>
            <person name="Ohm R."/>
            <person name="Martin F."/>
            <person name="Silar P."/>
            <person name="Natvig D."/>
            <person name="Lalanne C."/>
            <person name="Gautier V."/>
            <person name="Ament-Velasquez S.L."/>
            <person name="Kruys A."/>
            <person name="Hutchinson M.I."/>
            <person name="Powell A.J."/>
            <person name="Barry K."/>
            <person name="Miller A.N."/>
            <person name="Grigoriev I.V."/>
            <person name="Debuchy R."/>
            <person name="Gladieux P."/>
            <person name="Thoren M.H."/>
            <person name="Johannesson H."/>
        </authorList>
    </citation>
    <scope>NUCLEOTIDE SEQUENCE</scope>
    <source>
        <strain evidence="3">CBS 626.80</strain>
    </source>
</reference>
<feature type="compositionally biased region" description="Polar residues" evidence="1">
    <location>
        <begin position="635"/>
        <end position="645"/>
    </location>
</feature>
<dbReference type="SMART" id="SM00239">
    <property type="entry name" value="C2"/>
    <property type="match status" value="1"/>
</dbReference>
<feature type="compositionally biased region" description="Polar residues" evidence="1">
    <location>
        <begin position="268"/>
        <end position="287"/>
    </location>
</feature>
<dbReference type="PROSITE" id="PS50004">
    <property type="entry name" value="C2"/>
    <property type="match status" value="1"/>
</dbReference>
<evidence type="ECO:0000259" key="2">
    <source>
        <dbReference type="PROSITE" id="PS50004"/>
    </source>
</evidence>
<dbReference type="InterPro" id="IPR037791">
    <property type="entry name" value="C2_fungal_Inn1"/>
</dbReference>
<feature type="region of interest" description="Disordered" evidence="1">
    <location>
        <begin position="875"/>
        <end position="895"/>
    </location>
</feature>
<dbReference type="AlphaFoldDB" id="A0AAN6SHD5"/>
<dbReference type="PANTHER" id="PTHR47052">
    <property type="entry name" value="CONSERVED SERINE PROLINE-RICH PROTEIN (AFU_ORTHOLOGUE AFUA_2G01790)"/>
    <property type="match status" value="1"/>
</dbReference>
<keyword evidence="4" id="KW-1185">Reference proteome</keyword>
<dbReference type="Proteomes" id="UP001303222">
    <property type="component" value="Unassembled WGS sequence"/>
</dbReference>
<feature type="compositionally biased region" description="Low complexity" evidence="1">
    <location>
        <begin position="218"/>
        <end position="241"/>
    </location>
</feature>
<evidence type="ECO:0000313" key="3">
    <source>
        <dbReference type="EMBL" id="KAK3953750.1"/>
    </source>
</evidence>
<gene>
    <name evidence="3" type="ORF">QBC32DRAFT_209301</name>
</gene>
<dbReference type="PANTHER" id="PTHR47052:SF3">
    <property type="entry name" value="INGRESSION PROTEIN 1"/>
    <property type="match status" value="1"/>
</dbReference>
<evidence type="ECO:0000256" key="1">
    <source>
        <dbReference type="SAM" id="MobiDB-lite"/>
    </source>
</evidence>
<reference evidence="3" key="1">
    <citation type="journal article" date="2023" name="Mol. Phylogenet. Evol.">
        <title>Genome-scale phylogeny and comparative genomics of the fungal order Sordariales.</title>
        <authorList>
            <person name="Hensen N."/>
            <person name="Bonometti L."/>
            <person name="Westerberg I."/>
            <person name="Brannstrom I.O."/>
            <person name="Guillou S."/>
            <person name="Cros-Aarteil S."/>
            <person name="Calhoun S."/>
            <person name="Haridas S."/>
            <person name="Kuo A."/>
            <person name="Mondo S."/>
            <person name="Pangilinan J."/>
            <person name="Riley R."/>
            <person name="LaButti K."/>
            <person name="Andreopoulos B."/>
            <person name="Lipzen A."/>
            <person name="Chen C."/>
            <person name="Yan M."/>
            <person name="Daum C."/>
            <person name="Ng V."/>
            <person name="Clum A."/>
            <person name="Steindorff A."/>
            <person name="Ohm R.A."/>
            <person name="Martin F."/>
            <person name="Silar P."/>
            <person name="Natvig D.O."/>
            <person name="Lalanne C."/>
            <person name="Gautier V."/>
            <person name="Ament-Velasquez S.L."/>
            <person name="Kruys A."/>
            <person name="Hutchinson M.I."/>
            <person name="Powell A.J."/>
            <person name="Barry K."/>
            <person name="Miller A.N."/>
            <person name="Grigoriev I.V."/>
            <person name="Debuchy R."/>
            <person name="Gladieux P."/>
            <person name="Hiltunen Thoren M."/>
            <person name="Johannesson H."/>
        </authorList>
    </citation>
    <scope>NUCLEOTIDE SEQUENCE</scope>
    <source>
        <strain evidence="3">CBS 626.80</strain>
    </source>
</reference>
<dbReference type="EMBL" id="MU859100">
    <property type="protein sequence ID" value="KAK3953750.1"/>
    <property type="molecule type" value="Genomic_DNA"/>
</dbReference>
<feature type="compositionally biased region" description="Low complexity" evidence="1">
    <location>
        <begin position="728"/>
        <end position="742"/>
    </location>
</feature>